<dbReference type="InterPro" id="IPR005936">
    <property type="entry name" value="FtsH"/>
</dbReference>
<comment type="similarity">
    <text evidence="2 13">In the C-terminal section; belongs to the peptidase M41 family.</text>
</comment>
<dbReference type="InterPro" id="IPR003960">
    <property type="entry name" value="ATPase_AAA_CS"/>
</dbReference>
<feature type="compositionally biased region" description="Polar residues" evidence="15">
    <location>
        <begin position="705"/>
        <end position="720"/>
    </location>
</feature>
<keyword evidence="6 13" id="KW-0547">Nucleotide-binding</keyword>
<dbReference type="Pfam" id="PF00004">
    <property type="entry name" value="AAA"/>
    <property type="match status" value="1"/>
</dbReference>
<dbReference type="PROSITE" id="PS00674">
    <property type="entry name" value="AAA"/>
    <property type="match status" value="1"/>
</dbReference>
<dbReference type="Gene3D" id="3.40.50.300">
    <property type="entry name" value="P-loop containing nucleotide triphosphate hydrolases"/>
    <property type="match status" value="1"/>
</dbReference>
<evidence type="ECO:0000256" key="13">
    <source>
        <dbReference type="HAMAP-Rule" id="MF_01458"/>
    </source>
</evidence>
<dbReference type="Pfam" id="PF01434">
    <property type="entry name" value="Peptidase_M41"/>
    <property type="match status" value="1"/>
</dbReference>
<evidence type="ECO:0000256" key="1">
    <source>
        <dbReference type="ARBA" id="ARBA00004370"/>
    </source>
</evidence>
<dbReference type="EMBL" id="CP148066">
    <property type="protein sequence ID" value="WXL28349.1"/>
    <property type="molecule type" value="Genomic_DNA"/>
</dbReference>
<comment type="cofactor">
    <cofactor evidence="13">
        <name>Zn(2+)</name>
        <dbReference type="ChEBI" id="CHEBI:29105"/>
    </cofactor>
    <text evidence="13">Binds 1 zinc ion per subunit.</text>
</comment>
<protein>
    <recommendedName>
        <fullName evidence="13">ATP-dependent zinc metalloprotease FtsH</fullName>
        <ecNumber evidence="13">3.4.24.-</ecNumber>
    </recommendedName>
</protein>
<feature type="transmembrane region" description="Helical" evidence="13">
    <location>
        <begin position="22"/>
        <end position="42"/>
    </location>
</feature>
<evidence type="ECO:0000256" key="15">
    <source>
        <dbReference type="SAM" id="MobiDB-lite"/>
    </source>
</evidence>
<dbReference type="InterPro" id="IPR003593">
    <property type="entry name" value="AAA+_ATPase"/>
</dbReference>
<dbReference type="Pfam" id="PF17862">
    <property type="entry name" value="AAA_lid_3"/>
    <property type="match status" value="1"/>
</dbReference>
<keyword evidence="5 13" id="KW-0479">Metal-binding</keyword>
<dbReference type="SUPFAM" id="SSF52540">
    <property type="entry name" value="P-loop containing nucleoside triphosphate hydrolases"/>
    <property type="match status" value="1"/>
</dbReference>
<name>A0ABZ2RMT1_9BACT</name>
<organism evidence="17 18">
    <name type="scientific">[Mycoplasma] gypis</name>
    <dbReference type="NCBI Taxonomy" id="92404"/>
    <lineage>
        <taxon>Bacteria</taxon>
        <taxon>Bacillati</taxon>
        <taxon>Mycoplasmatota</taxon>
        <taxon>Mycoplasmoidales</taxon>
        <taxon>Metamycoplasmataceae</taxon>
        <taxon>Metamycoplasma</taxon>
    </lineage>
</organism>
<feature type="region of interest" description="Disordered" evidence="15">
    <location>
        <begin position="681"/>
        <end position="758"/>
    </location>
</feature>
<keyword evidence="11 13" id="KW-0482">Metalloprotease</keyword>
<dbReference type="SUPFAM" id="SSF140990">
    <property type="entry name" value="FtsH protease domain-like"/>
    <property type="match status" value="1"/>
</dbReference>
<evidence type="ECO:0000256" key="6">
    <source>
        <dbReference type="ARBA" id="ARBA00022741"/>
    </source>
</evidence>
<feature type="binding site" evidence="13">
    <location>
        <begin position="246"/>
        <end position="253"/>
    </location>
    <ligand>
        <name>ATP</name>
        <dbReference type="ChEBI" id="CHEBI:30616"/>
    </ligand>
</feature>
<evidence type="ECO:0000256" key="14">
    <source>
        <dbReference type="RuleBase" id="RU003651"/>
    </source>
</evidence>
<feature type="compositionally biased region" description="Basic and acidic residues" evidence="15">
    <location>
        <begin position="727"/>
        <end position="758"/>
    </location>
</feature>
<feature type="domain" description="AAA+ ATPase" evidence="16">
    <location>
        <begin position="238"/>
        <end position="377"/>
    </location>
</feature>
<evidence type="ECO:0000259" key="16">
    <source>
        <dbReference type="SMART" id="SM00382"/>
    </source>
</evidence>
<dbReference type="PANTHER" id="PTHR23076:SF97">
    <property type="entry name" value="ATP-DEPENDENT ZINC METALLOPROTEASE YME1L1"/>
    <property type="match status" value="1"/>
</dbReference>
<dbReference type="InterPro" id="IPR037219">
    <property type="entry name" value="Peptidase_M41-like"/>
</dbReference>
<evidence type="ECO:0000256" key="10">
    <source>
        <dbReference type="ARBA" id="ARBA00022989"/>
    </source>
</evidence>
<feature type="active site" evidence="13">
    <location>
        <position position="469"/>
    </location>
</feature>
<feature type="binding site" evidence="13">
    <location>
        <position position="472"/>
    </location>
    <ligand>
        <name>Zn(2+)</name>
        <dbReference type="ChEBI" id="CHEBI:29105"/>
        <note>catalytic</note>
    </ligand>
</feature>
<keyword evidence="13" id="KW-1003">Cell membrane</keyword>
<keyword evidence="12 13" id="KW-0472">Membrane</keyword>
<feature type="compositionally biased region" description="Basic and acidic residues" evidence="15">
    <location>
        <begin position="681"/>
        <end position="692"/>
    </location>
</feature>
<evidence type="ECO:0000256" key="5">
    <source>
        <dbReference type="ARBA" id="ARBA00022723"/>
    </source>
</evidence>
<evidence type="ECO:0000256" key="8">
    <source>
        <dbReference type="ARBA" id="ARBA00022833"/>
    </source>
</evidence>
<evidence type="ECO:0000256" key="9">
    <source>
        <dbReference type="ARBA" id="ARBA00022840"/>
    </source>
</evidence>
<accession>A0ABZ2RMT1</accession>
<keyword evidence="4 13" id="KW-0812">Transmembrane</keyword>
<evidence type="ECO:0000256" key="3">
    <source>
        <dbReference type="ARBA" id="ARBA00022670"/>
    </source>
</evidence>
<feature type="binding site" evidence="13">
    <location>
        <position position="468"/>
    </location>
    <ligand>
        <name>Zn(2+)</name>
        <dbReference type="ChEBI" id="CHEBI:29105"/>
        <note>catalytic</note>
    </ligand>
</feature>
<keyword evidence="8 13" id="KW-0862">Zinc</keyword>
<dbReference type="GO" id="GO:0008237">
    <property type="term" value="F:metallopeptidase activity"/>
    <property type="evidence" value="ECO:0007669"/>
    <property type="project" value="UniProtKB-KW"/>
</dbReference>
<evidence type="ECO:0000256" key="4">
    <source>
        <dbReference type="ARBA" id="ARBA00022692"/>
    </source>
</evidence>
<comment type="similarity">
    <text evidence="14">Belongs to the AAA ATPase family.</text>
</comment>
<evidence type="ECO:0000256" key="12">
    <source>
        <dbReference type="ARBA" id="ARBA00023136"/>
    </source>
</evidence>
<keyword evidence="3 13" id="KW-0645">Protease</keyword>
<dbReference type="Proteomes" id="UP001460679">
    <property type="component" value="Chromosome"/>
</dbReference>
<keyword evidence="9 13" id="KW-0067">ATP-binding</keyword>
<feature type="binding site" evidence="13">
    <location>
        <position position="546"/>
    </location>
    <ligand>
        <name>Zn(2+)</name>
        <dbReference type="ChEBI" id="CHEBI:29105"/>
        <note>catalytic</note>
    </ligand>
</feature>
<dbReference type="InterPro" id="IPR027417">
    <property type="entry name" value="P-loop_NTPase"/>
</dbReference>
<reference evidence="17" key="1">
    <citation type="submission" date="2024-03" db="EMBL/GenBank/DDBJ databases">
        <title>Complete genome sequence of Mycoplasma gypis type strain B1/T1.</title>
        <authorList>
            <person name="Spergser J."/>
        </authorList>
    </citation>
    <scope>NUCLEOTIDE SEQUENCE [LARGE SCALE GENOMIC DNA]</scope>
    <source>
        <strain evidence="17">B1/T1</strain>
    </source>
</reference>
<comment type="subunit">
    <text evidence="13">Homohexamer.</text>
</comment>
<dbReference type="EC" id="3.4.24.-" evidence="13"/>
<keyword evidence="10 13" id="KW-1133">Transmembrane helix</keyword>
<feature type="transmembrane region" description="Helical" evidence="13">
    <location>
        <begin position="158"/>
        <end position="179"/>
    </location>
</feature>
<dbReference type="NCBIfam" id="TIGR01241">
    <property type="entry name" value="FtsH_fam"/>
    <property type="match status" value="1"/>
</dbReference>
<evidence type="ECO:0000313" key="17">
    <source>
        <dbReference type="EMBL" id="WXL28349.1"/>
    </source>
</evidence>
<comment type="subcellular location">
    <subcellularLocation>
        <location evidence="13">Cell membrane</location>
        <topology evidence="13">Multi-pass membrane protein</topology>
        <orientation evidence="13">Cytoplasmic side</orientation>
    </subcellularLocation>
    <subcellularLocation>
        <location evidence="1">Membrane</location>
    </subcellularLocation>
</comment>
<dbReference type="CDD" id="cd19501">
    <property type="entry name" value="RecA-like_FtsH"/>
    <property type="match status" value="1"/>
</dbReference>
<evidence type="ECO:0000256" key="2">
    <source>
        <dbReference type="ARBA" id="ARBA00010044"/>
    </source>
</evidence>
<dbReference type="SMART" id="SM00382">
    <property type="entry name" value="AAA"/>
    <property type="match status" value="1"/>
</dbReference>
<evidence type="ECO:0000313" key="18">
    <source>
        <dbReference type="Proteomes" id="UP001460679"/>
    </source>
</evidence>
<comment type="similarity">
    <text evidence="13">In the central section; belongs to the AAA ATPase family.</text>
</comment>
<sequence length="758" mass="84411">MSQENQNKKPNNSFWKSKATKWGIALLIILLIVVVLLIVYFLNRDTTKSIDVNEFNKIIKSSAVSVNDNAYISSFLDDNLHNRFKVAYSIDQNGKELLRQAYVYLTPQQKELWYAANYANASQDSLLVQAMAFTKDGAIQYGNIEAVKITDPSFFSNILRFLPMLLYILFFAVFIWIMFRQSQGAGLPGGQGKSQAIRINSKTKFSDIAGNEEAKEEVMELVDFLKNPKKYTAAGARIPKGILLGGPPGTGKTLLAKATAGEANVPFFFISASSFVELFVGMGAKRVREMFREARKYAPAIIFIDELDAVGRSRGAGIGGGNDEREQTLNQLLVEMDGITENSGILIMAATNRTDVLDPALLRPGRFDRTVTVGLPDVKEREAILKLHARGKRVDKAVSFAKVAKRTPGFSGAQLENVINEASLLSVRENTKVITLDQIDEAIDRVMSGPAKKSRTISKAENTAVAYHEAGHAVVGLKIKGGNKVQKITIIPRGNAGGYNLMMPEEEKYNMSKNDLIAMITSFMGGRAAERIVYGDENVSTGASDDISKATQIARRMVTEWGMSDLGPIKYEEDSSNPFLGRDYTKAPAFGAKVAQDIDSSIRKIIIDAEQRAQKIIEDNRELLELIKEALIIKETIVAEEIEYIEKHMKLPEEVVEDKKHYSEESDTELSFDELLTKAKEEETEVKEKTEEKQDDEAPAVVGQLSVSNESLDFSSLATKTTKRNKREISEEQKNLTPRERAILERRKKAQDKENEDK</sequence>
<evidence type="ECO:0000256" key="11">
    <source>
        <dbReference type="ARBA" id="ARBA00023049"/>
    </source>
</evidence>
<evidence type="ECO:0000256" key="7">
    <source>
        <dbReference type="ARBA" id="ARBA00022801"/>
    </source>
</evidence>
<dbReference type="InterPro" id="IPR003959">
    <property type="entry name" value="ATPase_AAA_core"/>
</dbReference>
<dbReference type="PANTHER" id="PTHR23076">
    <property type="entry name" value="METALLOPROTEASE M41 FTSH"/>
    <property type="match status" value="1"/>
</dbReference>
<comment type="function">
    <text evidence="13">Acts as a processive, ATP-dependent zinc metallopeptidase for both cytoplasmic and membrane proteins. Plays a role in the quality control of integral membrane proteins.</text>
</comment>
<dbReference type="Gene3D" id="1.20.58.760">
    <property type="entry name" value="Peptidase M41"/>
    <property type="match status" value="1"/>
</dbReference>
<dbReference type="InterPro" id="IPR041569">
    <property type="entry name" value="AAA_lid_3"/>
</dbReference>
<dbReference type="InterPro" id="IPR000642">
    <property type="entry name" value="Peptidase_M41"/>
</dbReference>
<dbReference type="RefSeq" id="WP_205499391.1">
    <property type="nucleotide sequence ID" value="NZ_CP148066.1"/>
</dbReference>
<keyword evidence="18" id="KW-1185">Reference proteome</keyword>
<dbReference type="HAMAP" id="MF_01458">
    <property type="entry name" value="FtsH"/>
    <property type="match status" value="1"/>
</dbReference>
<proteinExistence type="inferred from homology"/>
<gene>
    <name evidence="13 17" type="primary">ftsH</name>
    <name evidence="17" type="ORF">WG616_03225</name>
</gene>
<keyword evidence="7 13" id="KW-0378">Hydrolase</keyword>
<dbReference type="Gene3D" id="1.10.8.60">
    <property type="match status" value="1"/>
</dbReference>